<accession>A0A210QS58</accession>
<name>A0A210QS58_MIZYE</name>
<keyword evidence="1" id="KW-0472">Membrane</keyword>
<protein>
    <recommendedName>
        <fullName evidence="4">Spaetzle domain-containing protein</fullName>
    </recommendedName>
</protein>
<evidence type="ECO:0000313" key="2">
    <source>
        <dbReference type="EMBL" id="OWF51574.1"/>
    </source>
</evidence>
<keyword evidence="1" id="KW-1133">Transmembrane helix</keyword>
<dbReference type="OrthoDB" id="6134537at2759"/>
<dbReference type="SUPFAM" id="SSF57501">
    <property type="entry name" value="Cystine-knot cytokines"/>
    <property type="match status" value="1"/>
</dbReference>
<evidence type="ECO:0000256" key="1">
    <source>
        <dbReference type="SAM" id="Phobius"/>
    </source>
</evidence>
<dbReference type="AlphaFoldDB" id="A0A210QS58"/>
<proteinExistence type="predicted"/>
<evidence type="ECO:0008006" key="4">
    <source>
        <dbReference type="Google" id="ProtNLM"/>
    </source>
</evidence>
<keyword evidence="1" id="KW-0812">Transmembrane</keyword>
<dbReference type="InterPro" id="IPR029034">
    <property type="entry name" value="Cystine-knot_cytokine"/>
</dbReference>
<dbReference type="Gene3D" id="2.10.90.10">
    <property type="entry name" value="Cystine-knot cytokines"/>
    <property type="match status" value="1"/>
</dbReference>
<gene>
    <name evidence="2" type="ORF">KP79_PYT24372</name>
</gene>
<dbReference type="EMBL" id="NEDP02002206">
    <property type="protein sequence ID" value="OWF51574.1"/>
    <property type="molecule type" value="Genomic_DNA"/>
</dbReference>
<sequence length="303" mass="34343">MDPRLQWTRPKLSQPWQPNTVFQHVHWHKEEHLPTDGARNYRRQHPVPEEHKQPLSCRPHLTILVLLVFFIMTTIAAVTVLIIREISRKDSNPNVQGNVLVNPEALMSAYPGMFRTMDQQTDVIGIKPKFKDFKPVKRFIDVPTTCSVSCDSPNQGVPKPMSPVTMHPNAVRAKMMASNVTGVSRMPRIRNKRSSMSYADNSLYHGCCVSNFYHISPTTQRNIEGQARTLVQLKNTRQFFQIENCSQAVGCDGCRCMTNQVLTTAVVLKTDLDMTAGTTMDDIEIQTFYFDGCCKCVNVGLKN</sequence>
<feature type="transmembrane region" description="Helical" evidence="1">
    <location>
        <begin position="61"/>
        <end position="83"/>
    </location>
</feature>
<dbReference type="Proteomes" id="UP000242188">
    <property type="component" value="Unassembled WGS sequence"/>
</dbReference>
<keyword evidence="3" id="KW-1185">Reference proteome</keyword>
<evidence type="ECO:0000313" key="3">
    <source>
        <dbReference type="Proteomes" id="UP000242188"/>
    </source>
</evidence>
<reference evidence="2 3" key="1">
    <citation type="journal article" date="2017" name="Nat. Ecol. Evol.">
        <title>Scallop genome provides insights into evolution of bilaterian karyotype and development.</title>
        <authorList>
            <person name="Wang S."/>
            <person name="Zhang J."/>
            <person name="Jiao W."/>
            <person name="Li J."/>
            <person name="Xun X."/>
            <person name="Sun Y."/>
            <person name="Guo X."/>
            <person name="Huan P."/>
            <person name="Dong B."/>
            <person name="Zhang L."/>
            <person name="Hu X."/>
            <person name="Sun X."/>
            <person name="Wang J."/>
            <person name="Zhao C."/>
            <person name="Wang Y."/>
            <person name="Wang D."/>
            <person name="Huang X."/>
            <person name="Wang R."/>
            <person name="Lv J."/>
            <person name="Li Y."/>
            <person name="Zhang Z."/>
            <person name="Liu B."/>
            <person name="Lu W."/>
            <person name="Hui Y."/>
            <person name="Liang J."/>
            <person name="Zhou Z."/>
            <person name="Hou R."/>
            <person name="Li X."/>
            <person name="Liu Y."/>
            <person name="Li H."/>
            <person name="Ning X."/>
            <person name="Lin Y."/>
            <person name="Zhao L."/>
            <person name="Xing Q."/>
            <person name="Dou J."/>
            <person name="Li Y."/>
            <person name="Mao J."/>
            <person name="Guo H."/>
            <person name="Dou H."/>
            <person name="Li T."/>
            <person name="Mu C."/>
            <person name="Jiang W."/>
            <person name="Fu Q."/>
            <person name="Fu X."/>
            <person name="Miao Y."/>
            <person name="Liu J."/>
            <person name="Yu Q."/>
            <person name="Li R."/>
            <person name="Liao H."/>
            <person name="Li X."/>
            <person name="Kong Y."/>
            <person name="Jiang Z."/>
            <person name="Chourrout D."/>
            <person name="Li R."/>
            <person name="Bao Z."/>
        </authorList>
    </citation>
    <scope>NUCLEOTIDE SEQUENCE [LARGE SCALE GENOMIC DNA]</scope>
    <source>
        <strain evidence="2 3">PY_sf001</strain>
    </source>
</reference>
<comment type="caution">
    <text evidence="2">The sequence shown here is derived from an EMBL/GenBank/DDBJ whole genome shotgun (WGS) entry which is preliminary data.</text>
</comment>
<organism evidence="2 3">
    <name type="scientific">Mizuhopecten yessoensis</name>
    <name type="common">Japanese scallop</name>
    <name type="synonym">Patinopecten yessoensis</name>
    <dbReference type="NCBI Taxonomy" id="6573"/>
    <lineage>
        <taxon>Eukaryota</taxon>
        <taxon>Metazoa</taxon>
        <taxon>Spiralia</taxon>
        <taxon>Lophotrochozoa</taxon>
        <taxon>Mollusca</taxon>
        <taxon>Bivalvia</taxon>
        <taxon>Autobranchia</taxon>
        <taxon>Pteriomorphia</taxon>
        <taxon>Pectinida</taxon>
        <taxon>Pectinoidea</taxon>
        <taxon>Pectinidae</taxon>
        <taxon>Mizuhopecten</taxon>
    </lineage>
</organism>